<evidence type="ECO:0000256" key="2">
    <source>
        <dbReference type="ARBA" id="ARBA00023054"/>
    </source>
</evidence>
<protein>
    <submittedName>
        <fullName evidence="6">Biotin/lipoyl-binding protein</fullName>
    </submittedName>
</protein>
<evidence type="ECO:0000313" key="6">
    <source>
        <dbReference type="EMBL" id="MBN8430550.1"/>
    </source>
</evidence>
<keyword evidence="2 3" id="KW-0175">Coiled coil</keyword>
<keyword evidence="7" id="KW-1185">Reference proteome</keyword>
<dbReference type="PANTHER" id="PTHR32347">
    <property type="entry name" value="EFFLUX SYSTEM COMPONENT YKNX-RELATED"/>
    <property type="match status" value="1"/>
</dbReference>
<comment type="caution">
    <text evidence="6">The sequence shown here is derived from an EMBL/GenBank/DDBJ whole genome shotgun (WGS) entry which is preliminary data.</text>
</comment>
<dbReference type="InterPro" id="IPR059052">
    <property type="entry name" value="HH_YbhG-like"/>
</dbReference>
<dbReference type="PANTHER" id="PTHR32347:SF29">
    <property type="entry name" value="UPF0194 MEMBRANE PROTEIN YBHG"/>
    <property type="match status" value="1"/>
</dbReference>
<feature type="domain" description="YbhG-like alpha-helical hairpin" evidence="5">
    <location>
        <begin position="106"/>
        <end position="217"/>
    </location>
</feature>
<gene>
    <name evidence="6" type="ORF">JF535_06760</name>
</gene>
<evidence type="ECO:0000259" key="5">
    <source>
        <dbReference type="Pfam" id="PF25881"/>
    </source>
</evidence>
<dbReference type="EMBL" id="JAEKJR010000002">
    <property type="protein sequence ID" value="MBN8430550.1"/>
    <property type="molecule type" value="Genomic_DNA"/>
</dbReference>
<comment type="subcellular location">
    <subcellularLocation>
        <location evidence="1">Cell envelope</location>
    </subcellularLocation>
</comment>
<dbReference type="Gene3D" id="1.10.287.470">
    <property type="entry name" value="Helix hairpin bin"/>
    <property type="match status" value="2"/>
</dbReference>
<evidence type="ECO:0000256" key="4">
    <source>
        <dbReference type="SAM" id="MobiDB-lite"/>
    </source>
</evidence>
<evidence type="ECO:0000256" key="1">
    <source>
        <dbReference type="ARBA" id="ARBA00004196"/>
    </source>
</evidence>
<dbReference type="Gene3D" id="2.40.50.100">
    <property type="match status" value="1"/>
</dbReference>
<evidence type="ECO:0000313" key="7">
    <source>
        <dbReference type="Proteomes" id="UP000664293"/>
    </source>
</evidence>
<dbReference type="Pfam" id="PF25881">
    <property type="entry name" value="HH_YBHG"/>
    <property type="match status" value="1"/>
</dbReference>
<feature type="coiled-coil region" evidence="3">
    <location>
        <begin position="132"/>
        <end position="230"/>
    </location>
</feature>
<feature type="region of interest" description="Disordered" evidence="4">
    <location>
        <begin position="358"/>
        <end position="407"/>
    </location>
</feature>
<accession>A0ABS3E5G1</accession>
<dbReference type="Proteomes" id="UP000664293">
    <property type="component" value="Unassembled WGS sequence"/>
</dbReference>
<dbReference type="InterPro" id="IPR050465">
    <property type="entry name" value="UPF0194_transport"/>
</dbReference>
<evidence type="ECO:0000256" key="3">
    <source>
        <dbReference type="SAM" id="Coils"/>
    </source>
</evidence>
<reference evidence="6 7" key="1">
    <citation type="submission" date="2020-12" db="EMBL/GenBank/DDBJ databases">
        <title>Oil enriched cultivation method for isolating marine PHA-producing bacteria.</title>
        <authorList>
            <person name="Zheng W."/>
            <person name="Yu S."/>
            <person name="Huang Y."/>
        </authorList>
    </citation>
    <scope>NUCLEOTIDE SEQUENCE [LARGE SCALE GENOMIC DNA]</scope>
    <source>
        <strain evidence="6 7">SN0-2</strain>
    </source>
</reference>
<name>A0ABS3E5G1_9GAMM</name>
<organism evidence="6 7">
    <name type="scientific">Microbulbifer salipaludis</name>
    <dbReference type="NCBI Taxonomy" id="187980"/>
    <lineage>
        <taxon>Bacteria</taxon>
        <taxon>Pseudomonadati</taxon>
        <taxon>Pseudomonadota</taxon>
        <taxon>Gammaproteobacteria</taxon>
        <taxon>Cellvibrionales</taxon>
        <taxon>Microbulbiferaceae</taxon>
        <taxon>Microbulbifer</taxon>
    </lineage>
</organism>
<sequence length="407" mass="43311">MLLCVAGRPHLIFGRVVRLIRSSGGSAFRRQLGYLVTGICALALLCLLAGCTEPDEVALGTLEWDRIALPAPAAEKIVAIHVREGQRVSPGQVLLQLDPEQTLARLGAAEAAVAQQSAALQALNDGPRQEQIARARAELEAAQAEARDRQADYQRIVALGKKNYASRSDIDGAQAAAETAQAQVRAAREQLLELERGTRPEDIEQGRAALAEARAQAQAQRVLLEKLTLRAPRPGIVDSIPFKLGDEAPLGGSLAVLLTGAAPYARVYVPQSMRLRVQVDGQAQVFLEGIGEAERLAGRAGPFPGRVRMVRNAPSFTPYYALTGDDVTRLSYIAEIQLGKAAAQLPAGLPLRASFSGNVGAPVPDGEFHGQPNPTPQSAPVESAEDEPPALPATEDPDQYGPYDGEK</sequence>
<proteinExistence type="predicted"/>